<dbReference type="InterPro" id="IPR054098">
    <property type="entry name" value="NGO1945-like_C"/>
</dbReference>
<dbReference type="Pfam" id="PF22106">
    <property type="entry name" value="NGO1945_C"/>
    <property type="match status" value="1"/>
</dbReference>
<protein>
    <submittedName>
        <fullName evidence="3">Uncharacterized protein</fullName>
    </submittedName>
</protein>
<dbReference type="RefSeq" id="WP_057632269.1">
    <property type="nucleotide sequence ID" value="NZ_LDJI01000008.1"/>
</dbReference>
<evidence type="ECO:0000259" key="1">
    <source>
        <dbReference type="Pfam" id="PF09836"/>
    </source>
</evidence>
<accession>A0A0R0CGZ2</accession>
<feature type="domain" description="Putative DNA-binding" evidence="1">
    <location>
        <begin position="7"/>
        <end position="93"/>
    </location>
</feature>
<evidence type="ECO:0000313" key="4">
    <source>
        <dbReference type="Proteomes" id="UP000050864"/>
    </source>
</evidence>
<dbReference type="Proteomes" id="UP000050864">
    <property type="component" value="Unassembled WGS sequence"/>
</dbReference>
<keyword evidence="4" id="KW-1185">Reference proteome</keyword>
<evidence type="ECO:0000313" key="3">
    <source>
        <dbReference type="EMBL" id="KRG65310.1"/>
    </source>
</evidence>
<sequence>MTETLQQLQTRFAAHLRDPQHNAAPGYIPDARMQVYRELYFNNIQSLLAANFPVIKRTLGPARWLERVRTFCRDHRAHTPLFTEIGQEFIHFLDAAPIDTDSPWLLELAHYEWIELALQISDAPLPAYDPGGDLLDGVPVCSPWIRALAYQWPVHRIGPEYQPTQVPAQPTLLLARRQADGSITFSELSPLLYRLLERLEHEPELGGRQQLQALAAEAGIAADAGFIANGVAMLEQLRARGCLLGTR</sequence>
<gene>
    <name evidence="3" type="ORF">ABB26_03835</name>
</gene>
<dbReference type="AlphaFoldDB" id="A0A0R0CGZ2"/>
<dbReference type="STRING" id="405444.ABB26_03835"/>
<dbReference type="InterPro" id="IPR018640">
    <property type="entry name" value="DUF2063"/>
</dbReference>
<organism evidence="3 4">
    <name type="scientific">Stenotrophomonas humi</name>
    <dbReference type="NCBI Taxonomy" id="405444"/>
    <lineage>
        <taxon>Bacteria</taxon>
        <taxon>Pseudomonadati</taxon>
        <taxon>Pseudomonadota</taxon>
        <taxon>Gammaproteobacteria</taxon>
        <taxon>Lysobacterales</taxon>
        <taxon>Lysobacteraceae</taxon>
        <taxon>Stenotrophomonas</taxon>
    </lineage>
</organism>
<feature type="domain" description="NGO1945-like C-terminal" evidence="2">
    <location>
        <begin position="142"/>
        <end position="238"/>
    </location>
</feature>
<comment type="caution">
    <text evidence="3">The sequence shown here is derived from an EMBL/GenBank/DDBJ whole genome shotgun (WGS) entry which is preliminary data.</text>
</comment>
<dbReference type="Pfam" id="PF09836">
    <property type="entry name" value="DUF2063"/>
    <property type="match status" value="1"/>
</dbReference>
<evidence type="ECO:0000259" key="2">
    <source>
        <dbReference type="Pfam" id="PF22106"/>
    </source>
</evidence>
<dbReference type="Gene3D" id="1.10.150.690">
    <property type="entry name" value="DUF2063"/>
    <property type="match status" value="1"/>
</dbReference>
<name>A0A0R0CGZ2_9GAMM</name>
<dbReference type="OrthoDB" id="4146344at2"/>
<dbReference type="PATRIC" id="fig|405444.3.peg.3465"/>
<proteinExistence type="predicted"/>
<dbReference type="EMBL" id="LDJI01000008">
    <property type="protein sequence ID" value="KRG65310.1"/>
    <property type="molecule type" value="Genomic_DNA"/>
</dbReference>
<dbReference type="Gene3D" id="3.90.930.50">
    <property type="match status" value="1"/>
</dbReference>
<reference evidence="3 4" key="1">
    <citation type="submission" date="2015-05" db="EMBL/GenBank/DDBJ databases">
        <title>Genome sequencing and analysis of members of genus Stenotrophomonas.</title>
        <authorList>
            <person name="Patil P.P."/>
            <person name="Midha S."/>
            <person name="Patil P.B."/>
        </authorList>
    </citation>
    <scope>NUCLEOTIDE SEQUENCE [LARGE SCALE GENOMIC DNA]</scope>
    <source>
        <strain evidence="3 4">DSM 18929</strain>
    </source>
</reference>
<dbReference type="InterPro" id="IPR044922">
    <property type="entry name" value="DUF2063_N_sf"/>
</dbReference>